<accession>A0A8T7M8F4</accession>
<dbReference type="RefSeq" id="WP_341470172.1">
    <property type="nucleotide sequence ID" value="NZ_CP128400.1"/>
</dbReference>
<evidence type="ECO:0000313" key="2">
    <source>
        <dbReference type="EMBL" id="WJW68268.1"/>
    </source>
</evidence>
<sequence>MEADFSFAEHLDATQKRLIRAIVRLDELELELAGFGRLFAPDNLLEEHRLTEQEIDWLEELLAQCQPLDVIEEF</sequence>
<dbReference type="EMBL" id="JACATZ010000003">
    <property type="protein sequence ID" value="NWJ48334.1"/>
    <property type="molecule type" value="Genomic_DNA"/>
</dbReference>
<evidence type="ECO:0000313" key="3">
    <source>
        <dbReference type="Proteomes" id="UP000521676"/>
    </source>
</evidence>
<keyword evidence="4" id="KW-1185">Reference proteome</keyword>
<proteinExistence type="predicted"/>
<evidence type="ECO:0000313" key="1">
    <source>
        <dbReference type="EMBL" id="NWJ48334.1"/>
    </source>
</evidence>
<protein>
    <submittedName>
        <fullName evidence="1">Uncharacterized protein</fullName>
    </submittedName>
</protein>
<organism evidence="1 3">
    <name type="scientific">Candidatus Chlorohelix allophototropha</name>
    <dbReference type="NCBI Taxonomy" id="3003348"/>
    <lineage>
        <taxon>Bacteria</taxon>
        <taxon>Bacillati</taxon>
        <taxon>Chloroflexota</taxon>
        <taxon>Chloroflexia</taxon>
        <taxon>Candidatus Chloroheliales</taxon>
        <taxon>Candidatus Chloroheliaceae</taxon>
        <taxon>Candidatus Chlorohelix</taxon>
    </lineage>
</organism>
<reference evidence="2" key="2">
    <citation type="journal article" date="2024" name="Nature">
        <title>Anoxygenic phototroph of the Chloroflexota uses a type I reaction centre.</title>
        <authorList>
            <person name="Tsuji J.M."/>
            <person name="Shaw N.A."/>
            <person name="Nagashima S."/>
            <person name="Venkiteswaran J.J."/>
            <person name="Schiff S.L."/>
            <person name="Watanabe T."/>
            <person name="Fukui M."/>
            <person name="Hanada S."/>
            <person name="Tank M."/>
            <person name="Neufeld J.D."/>
        </authorList>
    </citation>
    <scope>NUCLEOTIDE SEQUENCE</scope>
    <source>
        <strain evidence="2">L227-S17</strain>
    </source>
</reference>
<dbReference type="Proteomes" id="UP000521676">
    <property type="component" value="Unassembled WGS sequence"/>
</dbReference>
<reference evidence="1 3" key="1">
    <citation type="submission" date="2020-06" db="EMBL/GenBank/DDBJ databases">
        <title>Anoxygenic phototrophic Chloroflexota member uses a Type I reaction center.</title>
        <authorList>
            <person name="Tsuji J.M."/>
            <person name="Shaw N.A."/>
            <person name="Nagashima S."/>
            <person name="Venkiteswaran J."/>
            <person name="Schiff S.L."/>
            <person name="Hanada S."/>
            <person name="Tank M."/>
            <person name="Neufeld J.D."/>
        </authorList>
    </citation>
    <scope>NUCLEOTIDE SEQUENCE [LARGE SCALE GENOMIC DNA]</scope>
    <source>
        <strain evidence="1">L227-S17</strain>
    </source>
</reference>
<evidence type="ECO:0000313" key="4">
    <source>
        <dbReference type="Proteomes" id="UP001431572"/>
    </source>
</evidence>
<dbReference type="EMBL" id="CP128400">
    <property type="protein sequence ID" value="WJW68268.1"/>
    <property type="molecule type" value="Genomic_DNA"/>
</dbReference>
<name>A0A8T7M8F4_9CHLR</name>
<dbReference type="AlphaFoldDB" id="A0A8T7M8F4"/>
<dbReference type="Proteomes" id="UP001431572">
    <property type="component" value="Chromosome 2"/>
</dbReference>
<gene>
    <name evidence="1" type="ORF">HXX08_20960</name>
    <name evidence="2" type="ORF">OZ401_003875</name>
</gene>